<organism evidence="1 3">
    <name type="scientific">Dielma fastidiosa</name>
    <dbReference type="NCBI Taxonomy" id="1034346"/>
    <lineage>
        <taxon>Bacteria</taxon>
        <taxon>Bacillati</taxon>
        <taxon>Bacillota</taxon>
        <taxon>Erysipelotrichia</taxon>
        <taxon>Erysipelotrichales</taxon>
        <taxon>Erysipelotrichaceae</taxon>
        <taxon>Dielma</taxon>
    </lineage>
</organism>
<dbReference type="SUPFAM" id="SSF47598">
    <property type="entry name" value="Ribbon-helix-helix"/>
    <property type="match status" value="1"/>
</dbReference>
<sequence length="57" mass="6738">MAFKIEKEEYINKTFRLNKKLVEEMEKVADSKNISLNKLVVLCVEYALENLDTKEDE</sequence>
<dbReference type="GeneID" id="94442704"/>
<accession>A0A318KIA0</accession>
<dbReference type="AlphaFoldDB" id="A0A318KIA0"/>
<reference evidence="1 3" key="1">
    <citation type="submission" date="2018-05" db="EMBL/GenBank/DDBJ databases">
        <title>Genomic Encyclopedia of Type Strains, Phase IV (KMG-IV): sequencing the most valuable type-strain genomes for metagenomic binning, comparative biology and taxonomic classification.</title>
        <authorList>
            <person name="Goeker M."/>
        </authorList>
    </citation>
    <scope>NUCLEOTIDE SEQUENCE [LARGE SCALE GENOMIC DNA]</scope>
    <source>
        <strain evidence="1 3">JC118</strain>
    </source>
</reference>
<evidence type="ECO:0000313" key="3">
    <source>
        <dbReference type="Proteomes" id="UP000247612"/>
    </source>
</evidence>
<dbReference type="EMBL" id="QJKH01000003">
    <property type="protein sequence ID" value="PXX80609.1"/>
    <property type="molecule type" value="Genomic_DNA"/>
</dbReference>
<dbReference type="RefSeq" id="WP_022936307.1">
    <property type="nucleotide sequence ID" value="NZ_CABKRQ010000063.1"/>
</dbReference>
<protein>
    <recommendedName>
        <fullName evidence="4">Toxin-antitoxin system HicB family antitoxin</fullName>
    </recommendedName>
</protein>
<dbReference type="EMBL" id="QJKH01000035">
    <property type="protein sequence ID" value="PXX73656.1"/>
    <property type="molecule type" value="Genomic_DNA"/>
</dbReference>
<name>A0A318KIA0_9FIRM</name>
<keyword evidence="3" id="KW-1185">Reference proteome</keyword>
<evidence type="ECO:0000313" key="1">
    <source>
        <dbReference type="EMBL" id="PXX73656.1"/>
    </source>
</evidence>
<evidence type="ECO:0000313" key="2">
    <source>
        <dbReference type="EMBL" id="PXX80609.1"/>
    </source>
</evidence>
<dbReference type="GO" id="GO:0006355">
    <property type="term" value="P:regulation of DNA-templated transcription"/>
    <property type="evidence" value="ECO:0007669"/>
    <property type="project" value="InterPro"/>
</dbReference>
<dbReference type="InterPro" id="IPR010985">
    <property type="entry name" value="Ribbon_hlx_hlx"/>
</dbReference>
<gene>
    <name evidence="2" type="ORF">DES51_103205</name>
    <name evidence="1" type="ORF">DES51_1356</name>
</gene>
<evidence type="ECO:0008006" key="4">
    <source>
        <dbReference type="Google" id="ProtNLM"/>
    </source>
</evidence>
<proteinExistence type="predicted"/>
<dbReference type="Proteomes" id="UP000247612">
    <property type="component" value="Unassembled WGS sequence"/>
</dbReference>
<comment type="caution">
    <text evidence="1">The sequence shown here is derived from an EMBL/GenBank/DDBJ whole genome shotgun (WGS) entry which is preliminary data.</text>
</comment>